<dbReference type="OrthoDB" id="7833461at2"/>
<keyword evidence="2" id="KW-1185">Reference proteome</keyword>
<proteinExistence type="predicted"/>
<name>A0A2G8RAM7_9RHOB</name>
<comment type="caution">
    <text evidence="1">The sequence shown here is derived from an EMBL/GenBank/DDBJ whole genome shotgun (WGS) entry which is preliminary data.</text>
</comment>
<dbReference type="AlphaFoldDB" id="A0A2G8RAM7"/>
<protein>
    <submittedName>
        <fullName evidence="1">Uncharacterized protein</fullName>
    </submittedName>
</protein>
<dbReference type="RefSeq" id="WP_099912206.1">
    <property type="nucleotide sequence ID" value="NZ_AWWI01000121.1"/>
</dbReference>
<evidence type="ECO:0000313" key="2">
    <source>
        <dbReference type="Proteomes" id="UP000231259"/>
    </source>
</evidence>
<reference evidence="1 2" key="1">
    <citation type="submission" date="2013-09" db="EMBL/GenBank/DDBJ databases">
        <title>Genome sequencing of Phaeobacter antarcticus sp. nov. SM1211.</title>
        <authorList>
            <person name="Zhang X.-Y."/>
            <person name="Liu C."/>
            <person name="Chen X.-L."/>
            <person name="Xie B.-B."/>
            <person name="Qin Q.-L."/>
            <person name="Rong J.-C."/>
            <person name="Zhang Y.-Z."/>
        </authorList>
    </citation>
    <scope>NUCLEOTIDE SEQUENCE [LARGE SCALE GENOMIC DNA]</scope>
    <source>
        <strain evidence="1 2">SM1211</strain>
    </source>
</reference>
<evidence type="ECO:0000313" key="1">
    <source>
        <dbReference type="EMBL" id="PIL18553.1"/>
    </source>
</evidence>
<dbReference type="Proteomes" id="UP000231259">
    <property type="component" value="Unassembled WGS sequence"/>
</dbReference>
<accession>A0A2G8RAM7</accession>
<gene>
    <name evidence="1" type="ORF">P775_18435</name>
</gene>
<sequence length="294" mass="33107">MPDFTKRTADEAFAQISRQGRAQRYRTIRRLLYRKSERPTPLDEQLRLLEMFAADETLNKFERTYALVATAHKASETGAKDKLASFIPRLESGFAWARTLPMCNELRKDGLHLSFSILNVLINASVLLGLEQRYDYADHALTTLKGINPRKTGRYTYNSATNILNTVGVALLIRPATLHGSSNILGLLRNLIYHGLVLNFGGNLHTVLLRSGIPSTLAEIVPPSSFTEFESSFRRYLTIRCALLATTDQEMQDLYWQIADQCIAQHAPAQKAAHLAAVRRHLLPTWQMEPSQGV</sequence>
<dbReference type="EMBL" id="AWWI01000121">
    <property type="protein sequence ID" value="PIL18553.1"/>
    <property type="molecule type" value="Genomic_DNA"/>
</dbReference>
<organism evidence="1 2">
    <name type="scientific">Puniceibacterium antarcticum</name>
    <dbReference type="NCBI Taxonomy" id="1206336"/>
    <lineage>
        <taxon>Bacteria</taxon>
        <taxon>Pseudomonadati</taxon>
        <taxon>Pseudomonadota</taxon>
        <taxon>Alphaproteobacteria</taxon>
        <taxon>Rhodobacterales</taxon>
        <taxon>Paracoccaceae</taxon>
        <taxon>Puniceibacterium</taxon>
    </lineage>
</organism>